<gene>
    <name evidence="10" type="ordered locus">FsymDg_1908</name>
</gene>
<dbReference type="Pfam" id="PF00111">
    <property type="entry name" value="Fer2"/>
    <property type="match status" value="1"/>
</dbReference>
<evidence type="ECO:0000259" key="9">
    <source>
        <dbReference type="PROSITE" id="PS51384"/>
    </source>
</evidence>
<dbReference type="InterPro" id="IPR017927">
    <property type="entry name" value="FAD-bd_FR_type"/>
</dbReference>
<dbReference type="SUPFAM" id="SSF63380">
    <property type="entry name" value="Riboflavin synthase domain-like"/>
    <property type="match status" value="1"/>
</dbReference>
<evidence type="ECO:0000313" key="11">
    <source>
        <dbReference type="Proteomes" id="UP000001549"/>
    </source>
</evidence>
<dbReference type="PROSITE" id="PS00197">
    <property type="entry name" value="2FE2S_FER_1"/>
    <property type="match status" value="1"/>
</dbReference>
<evidence type="ECO:0000259" key="8">
    <source>
        <dbReference type="PROSITE" id="PS51085"/>
    </source>
</evidence>
<dbReference type="PANTHER" id="PTHR47354:SF1">
    <property type="entry name" value="CARNITINE MONOOXYGENASE REDUCTASE SUBUNIT"/>
    <property type="match status" value="1"/>
</dbReference>
<dbReference type="SUPFAM" id="SSF54292">
    <property type="entry name" value="2Fe-2S ferredoxin-like"/>
    <property type="match status" value="1"/>
</dbReference>
<proteinExistence type="predicted"/>
<dbReference type="InterPro" id="IPR050415">
    <property type="entry name" value="MRET"/>
</dbReference>
<dbReference type="KEGG" id="fsy:FsymDg_1908"/>
<evidence type="ECO:0000256" key="3">
    <source>
        <dbReference type="ARBA" id="ARBA00022714"/>
    </source>
</evidence>
<keyword evidence="6" id="KW-0408">Iron</keyword>
<evidence type="ECO:0000256" key="1">
    <source>
        <dbReference type="ARBA" id="ARBA00001974"/>
    </source>
</evidence>
<dbReference type="HOGENOM" id="CLU_003827_17_0_11"/>
<dbReference type="Gene3D" id="3.10.20.30">
    <property type="match status" value="1"/>
</dbReference>
<feature type="domain" description="FAD-binding FR-type" evidence="9">
    <location>
        <begin position="58"/>
        <end position="160"/>
    </location>
</feature>
<reference evidence="10 11" key="1">
    <citation type="submission" date="2011-05" db="EMBL/GenBank/DDBJ databases">
        <title>Complete sequence of chromosome of Frankia symbiont of Datisca glomerata.</title>
        <authorList>
            <consortium name="US DOE Joint Genome Institute"/>
            <person name="Lucas S."/>
            <person name="Han J."/>
            <person name="Lapidus A."/>
            <person name="Cheng J.-F."/>
            <person name="Goodwin L."/>
            <person name="Pitluck S."/>
            <person name="Peters L."/>
            <person name="Mikhailova N."/>
            <person name="Chertkov O."/>
            <person name="Teshima H."/>
            <person name="Han C."/>
            <person name="Tapia R."/>
            <person name="Land M."/>
            <person name="Hauser L."/>
            <person name="Kyrpides N."/>
            <person name="Ivanova N."/>
            <person name="Pagani I."/>
            <person name="Berry A."/>
            <person name="Pawlowski K."/>
            <person name="Persson T."/>
            <person name="Vanden Heuvel B."/>
            <person name="Benson D."/>
            <person name="Woyke T."/>
        </authorList>
    </citation>
    <scope>NUCLEOTIDE SEQUENCE [LARGE SCALE GENOMIC DNA]</scope>
    <source>
        <strain evidence="11">4085684</strain>
    </source>
</reference>
<dbReference type="eggNOG" id="COG1018">
    <property type="taxonomic scope" value="Bacteria"/>
</dbReference>
<dbReference type="GO" id="GO:0051537">
    <property type="term" value="F:2 iron, 2 sulfur cluster binding"/>
    <property type="evidence" value="ECO:0007669"/>
    <property type="project" value="UniProtKB-KW"/>
</dbReference>
<dbReference type="EMBL" id="CP002801">
    <property type="protein sequence ID" value="AEH09345.1"/>
    <property type="molecule type" value="Genomic_DNA"/>
</dbReference>
<keyword evidence="4" id="KW-0479">Metal-binding</keyword>
<evidence type="ECO:0000256" key="5">
    <source>
        <dbReference type="ARBA" id="ARBA00023002"/>
    </source>
</evidence>
<evidence type="ECO:0000256" key="6">
    <source>
        <dbReference type="ARBA" id="ARBA00023004"/>
    </source>
</evidence>
<accession>F8AWK8</accession>
<organism evidence="10 11">
    <name type="scientific">Candidatus Protofrankia datiscae</name>
    <dbReference type="NCBI Taxonomy" id="2716812"/>
    <lineage>
        <taxon>Bacteria</taxon>
        <taxon>Bacillati</taxon>
        <taxon>Actinomycetota</taxon>
        <taxon>Actinomycetes</taxon>
        <taxon>Frankiales</taxon>
        <taxon>Frankiaceae</taxon>
        <taxon>Protofrankia</taxon>
    </lineage>
</organism>
<evidence type="ECO:0000313" key="10">
    <source>
        <dbReference type="EMBL" id="AEH09345.1"/>
    </source>
</evidence>
<comment type="cofactor">
    <cofactor evidence="1">
        <name>FAD</name>
        <dbReference type="ChEBI" id="CHEBI:57692"/>
    </cofactor>
</comment>
<dbReference type="CDD" id="cd00207">
    <property type="entry name" value="fer2"/>
    <property type="match status" value="1"/>
</dbReference>
<keyword evidence="5 10" id="KW-0560">Oxidoreductase</keyword>
<dbReference type="PRINTS" id="PR00409">
    <property type="entry name" value="PHDIOXRDTASE"/>
</dbReference>
<dbReference type="Gene3D" id="2.40.30.10">
    <property type="entry name" value="Translation factors"/>
    <property type="match status" value="1"/>
</dbReference>
<protein>
    <submittedName>
        <fullName evidence="10">Phthalate 4,5-dioxygenase</fullName>
        <ecNumber evidence="10">1.14.12.7</ecNumber>
    </submittedName>
</protein>
<dbReference type="PROSITE" id="PS51384">
    <property type="entry name" value="FAD_FR"/>
    <property type="match status" value="1"/>
</dbReference>
<dbReference type="AlphaFoldDB" id="F8AWK8"/>
<dbReference type="InterPro" id="IPR001041">
    <property type="entry name" value="2Fe-2S_ferredoxin-type"/>
</dbReference>
<dbReference type="InterPro" id="IPR039261">
    <property type="entry name" value="FNR_nucleotide-bd"/>
</dbReference>
<dbReference type="InterPro" id="IPR012675">
    <property type="entry name" value="Beta-grasp_dom_sf"/>
</dbReference>
<name>F8AWK8_9ACTN</name>
<dbReference type="STRING" id="656024.FsymDg_1908"/>
<dbReference type="CDD" id="cd06185">
    <property type="entry name" value="PDR_like"/>
    <property type="match status" value="1"/>
</dbReference>
<dbReference type="PROSITE" id="PS51085">
    <property type="entry name" value="2FE2S_FER_2"/>
    <property type="match status" value="1"/>
</dbReference>
<dbReference type="Gene3D" id="3.40.50.80">
    <property type="entry name" value="Nucleotide-binding domain of ferredoxin-NADP reductase (FNR) module"/>
    <property type="match status" value="1"/>
</dbReference>
<sequence length="367" mass="39552">MSGQGPQPEGRYVPPDLYGRPRADRGMRVLAAVGDVLFPLATRSGSRQHRPTPPPAPASTLNLVVADRRYVADGVVRLSLAAPDGAALPAWWPGAHLELHLPSGRRRRYSLCGDPADRGTYQIAVRRLDTGGGGSVEVHDALPAGSRLTVGRPRNAFPFAAEPRVLFIAGGIGITPILPMVREAARRGLDWRLVYSGRTRTSLPFTDELRRFHGRVEILSDEEHGRPDATSLLRRAPAGAAVYACGPPPVLDGIQAAFDASPASGLHVERFASAPIRDGRPFELRLARSGRVLPVPADRSVLDVLAEAVPTAAYSCRRGFCGICRQRVLAGAVEHRDHRLTDTERADGAMLVCVSRARAGERLVLDL</sequence>
<dbReference type="GO" id="GO:0046872">
    <property type="term" value="F:metal ion binding"/>
    <property type="evidence" value="ECO:0007669"/>
    <property type="project" value="UniProtKB-KW"/>
</dbReference>
<evidence type="ECO:0000256" key="2">
    <source>
        <dbReference type="ARBA" id="ARBA00022630"/>
    </source>
</evidence>
<dbReference type="InterPro" id="IPR006058">
    <property type="entry name" value="2Fe2S_fd_BS"/>
</dbReference>
<keyword evidence="10" id="KW-0223">Dioxygenase</keyword>
<dbReference type="EC" id="1.14.12.7" evidence="10"/>
<keyword evidence="3" id="KW-0001">2Fe-2S</keyword>
<keyword evidence="2" id="KW-0285">Flavoprotein</keyword>
<dbReference type="InterPro" id="IPR017938">
    <property type="entry name" value="Riboflavin_synthase-like_b-brl"/>
</dbReference>
<feature type="domain" description="2Fe-2S ferredoxin-type" evidence="8">
    <location>
        <begin position="282"/>
        <end position="367"/>
    </location>
</feature>
<evidence type="ECO:0000256" key="4">
    <source>
        <dbReference type="ARBA" id="ARBA00022723"/>
    </source>
</evidence>
<dbReference type="Proteomes" id="UP000001549">
    <property type="component" value="Chromosome"/>
</dbReference>
<dbReference type="PANTHER" id="PTHR47354">
    <property type="entry name" value="NADH OXIDOREDUCTASE HCR"/>
    <property type="match status" value="1"/>
</dbReference>
<dbReference type="SUPFAM" id="SSF52343">
    <property type="entry name" value="Ferredoxin reductase-like, C-terminal NADP-linked domain"/>
    <property type="match status" value="1"/>
</dbReference>
<dbReference type="InterPro" id="IPR036010">
    <property type="entry name" value="2Fe-2S_ferredoxin-like_sf"/>
</dbReference>
<dbReference type="GO" id="GO:0018620">
    <property type="term" value="F:phthalate 4,5-dioxygenase activity"/>
    <property type="evidence" value="ECO:0007669"/>
    <property type="project" value="UniProtKB-EC"/>
</dbReference>
<keyword evidence="7" id="KW-0411">Iron-sulfur</keyword>
<evidence type="ECO:0000256" key="7">
    <source>
        <dbReference type="ARBA" id="ARBA00023014"/>
    </source>
</evidence>
<dbReference type="RefSeq" id="WP_013873292.1">
    <property type="nucleotide sequence ID" value="NC_015656.1"/>
</dbReference>
<keyword evidence="11" id="KW-1185">Reference proteome</keyword>